<feature type="binding site" evidence="8">
    <location>
        <position position="300"/>
    </location>
    <ligand>
        <name>FAD</name>
        <dbReference type="ChEBI" id="CHEBI:57692"/>
    </ligand>
</feature>
<evidence type="ECO:0000256" key="6">
    <source>
        <dbReference type="ARBA" id="ARBA00023157"/>
    </source>
</evidence>
<dbReference type="GO" id="GO:0016668">
    <property type="term" value="F:oxidoreductase activity, acting on a sulfur group of donors, NAD(P) as acceptor"/>
    <property type="evidence" value="ECO:0007669"/>
    <property type="project" value="InterPro"/>
</dbReference>
<dbReference type="Pfam" id="PF02852">
    <property type="entry name" value="Pyr_redox_dim"/>
    <property type="match status" value="1"/>
</dbReference>
<keyword evidence="6" id="KW-1015">Disulfide bond</keyword>
<evidence type="ECO:0000256" key="1">
    <source>
        <dbReference type="ARBA" id="ARBA00007532"/>
    </source>
</evidence>
<evidence type="ECO:0000256" key="4">
    <source>
        <dbReference type="ARBA" id="ARBA00022857"/>
    </source>
</evidence>
<feature type="disulfide bond" description="Redox-active" evidence="9">
    <location>
        <begin position="44"/>
        <end position="49"/>
    </location>
</feature>
<dbReference type="EMBL" id="BMJH01000001">
    <property type="protein sequence ID" value="GGC62762.1"/>
    <property type="molecule type" value="Genomic_DNA"/>
</dbReference>
<name>A0A916XDK1_9ACTN</name>
<keyword evidence="5 10" id="KW-0560">Oxidoreductase</keyword>
<dbReference type="PANTHER" id="PTHR43014">
    <property type="entry name" value="MERCURIC REDUCTASE"/>
    <property type="match status" value="1"/>
</dbReference>
<feature type="binding site" evidence="8">
    <location>
        <position position="199"/>
    </location>
    <ligand>
        <name>NAD(+)</name>
        <dbReference type="ChEBI" id="CHEBI:57540"/>
    </ligand>
</feature>
<dbReference type="Gene3D" id="3.30.390.30">
    <property type="match status" value="1"/>
</dbReference>
<dbReference type="GO" id="GO:0003955">
    <property type="term" value="F:NAD(P)H dehydrogenase (quinone) activity"/>
    <property type="evidence" value="ECO:0007669"/>
    <property type="project" value="TreeGrafter"/>
</dbReference>
<keyword evidence="3 8" id="KW-0274">FAD</keyword>
<organism evidence="13 14">
    <name type="scientific">Hoyosella rhizosphaerae</name>
    <dbReference type="NCBI Taxonomy" id="1755582"/>
    <lineage>
        <taxon>Bacteria</taxon>
        <taxon>Bacillati</taxon>
        <taxon>Actinomycetota</taxon>
        <taxon>Actinomycetes</taxon>
        <taxon>Mycobacteriales</taxon>
        <taxon>Hoyosellaceae</taxon>
        <taxon>Hoyosella</taxon>
    </lineage>
</organism>
<evidence type="ECO:0000259" key="11">
    <source>
        <dbReference type="Pfam" id="PF02852"/>
    </source>
</evidence>
<dbReference type="PANTHER" id="PTHR43014:SF2">
    <property type="entry name" value="MERCURIC REDUCTASE"/>
    <property type="match status" value="1"/>
</dbReference>
<accession>A0A916XDK1</accession>
<dbReference type="InterPro" id="IPR001100">
    <property type="entry name" value="Pyr_nuc-diS_OxRdtase"/>
</dbReference>
<evidence type="ECO:0000256" key="3">
    <source>
        <dbReference type="ARBA" id="ARBA00022827"/>
    </source>
</evidence>
<feature type="binding site" evidence="8">
    <location>
        <begin position="176"/>
        <end position="183"/>
    </location>
    <ligand>
        <name>NAD(+)</name>
        <dbReference type="ChEBI" id="CHEBI:57540"/>
    </ligand>
</feature>
<dbReference type="InterPro" id="IPR012999">
    <property type="entry name" value="Pyr_OxRdtase_I_AS"/>
</dbReference>
<evidence type="ECO:0000256" key="7">
    <source>
        <dbReference type="ARBA" id="ARBA00023284"/>
    </source>
</evidence>
<feature type="binding site" evidence="8">
    <location>
        <position position="53"/>
    </location>
    <ligand>
        <name>FAD</name>
        <dbReference type="ChEBI" id="CHEBI:57692"/>
    </ligand>
</feature>
<feature type="binding site" evidence="8">
    <location>
        <position position="259"/>
    </location>
    <ligand>
        <name>NAD(+)</name>
        <dbReference type="ChEBI" id="CHEBI:57540"/>
    </ligand>
</feature>
<sequence length="475" mass="50161">MTQPQPWDLLVVGGGSAGIVSAKTAVKLGASVLLVESHRTGGDCLWTGCVPSKSLLAAAHHVAHARRGAEVGVHVGDITVDFAAVMAHVRSAISTIEPIDTPEALEADGITVVSGRAVFTSPHTADVNGKSVRFRQALIATGAAPILPPIPGLNNALTSETVWDLDELPARLLVIGGGSIGCELSQAFARLGSDVTLVEAGPRVLPAESPAASRIINDVLEHDGVTIHTGQSVSHIEGTRAVLSNDDTVEFDQVLVAVGRAARTDKLGLDAAGVRVNDHKQVMIDRHLRTTNPRIWAAGDVTPLPQFTHTAGTFGSLAASNAVLGIRRKVNTALIPRVTFTDPEVASVGESTPTVNSRLREHTVTHDHLDRAVTENSTRGFSSLVFDRKSRLVGATVVSPRAGETIGELTLAMKLGLRSRDLAGTIHPYPTYNDGAWNAAIADTRDQLASPAAKRTFSVLTGIRRKWLKTKNKSV</sequence>
<dbReference type="InterPro" id="IPR016156">
    <property type="entry name" value="FAD/NAD-linked_Rdtase_dimer_sf"/>
</dbReference>
<keyword evidence="7 10" id="KW-0676">Redox-active center</keyword>
<dbReference type="PIRSF" id="PIRSF000350">
    <property type="entry name" value="Mercury_reductase_MerA"/>
    <property type="match status" value="1"/>
</dbReference>
<feature type="domain" description="FAD/NAD(P)-binding" evidence="12">
    <location>
        <begin position="8"/>
        <end position="312"/>
    </location>
</feature>
<evidence type="ECO:0000313" key="13">
    <source>
        <dbReference type="EMBL" id="GGC62762.1"/>
    </source>
</evidence>
<keyword evidence="2 10" id="KW-0285">Flavoprotein</keyword>
<gene>
    <name evidence="13" type="ORF">GCM10011410_13990</name>
</gene>
<dbReference type="Proteomes" id="UP000641514">
    <property type="component" value="Unassembled WGS sequence"/>
</dbReference>
<dbReference type="PRINTS" id="PR00368">
    <property type="entry name" value="FADPNR"/>
</dbReference>
<comment type="caution">
    <text evidence="13">The sequence shown here is derived from an EMBL/GenBank/DDBJ whole genome shotgun (WGS) entry which is preliminary data.</text>
</comment>
<evidence type="ECO:0000256" key="2">
    <source>
        <dbReference type="ARBA" id="ARBA00022630"/>
    </source>
</evidence>
<evidence type="ECO:0000259" key="12">
    <source>
        <dbReference type="Pfam" id="PF07992"/>
    </source>
</evidence>
<dbReference type="SUPFAM" id="SSF55424">
    <property type="entry name" value="FAD/NAD-linked reductases, dimerisation (C-terminal) domain"/>
    <property type="match status" value="1"/>
</dbReference>
<dbReference type="Gene3D" id="3.50.50.60">
    <property type="entry name" value="FAD/NAD(P)-binding domain"/>
    <property type="match status" value="2"/>
</dbReference>
<protein>
    <submittedName>
        <fullName evidence="13">Oxidoreductase</fullName>
    </submittedName>
</protein>
<comment type="similarity">
    <text evidence="1 10">Belongs to the class-I pyridine nucleotide-disulfide oxidoreductase family.</text>
</comment>
<comment type="cofactor">
    <cofactor evidence="8">
        <name>FAD</name>
        <dbReference type="ChEBI" id="CHEBI:57692"/>
    </cofactor>
    <text evidence="8">Binds 1 FAD per subunit.</text>
</comment>
<dbReference type="Pfam" id="PF07992">
    <property type="entry name" value="Pyr_redox_2"/>
    <property type="match status" value="1"/>
</dbReference>
<evidence type="ECO:0000256" key="10">
    <source>
        <dbReference type="RuleBase" id="RU003691"/>
    </source>
</evidence>
<dbReference type="GO" id="GO:0050660">
    <property type="term" value="F:flavin adenine dinucleotide binding"/>
    <property type="evidence" value="ECO:0007669"/>
    <property type="project" value="TreeGrafter"/>
</dbReference>
<reference evidence="13" key="1">
    <citation type="journal article" date="2014" name="Int. J. Syst. Evol. Microbiol.">
        <title>Complete genome sequence of Corynebacterium casei LMG S-19264T (=DSM 44701T), isolated from a smear-ripened cheese.</title>
        <authorList>
            <consortium name="US DOE Joint Genome Institute (JGI-PGF)"/>
            <person name="Walter F."/>
            <person name="Albersmeier A."/>
            <person name="Kalinowski J."/>
            <person name="Ruckert C."/>
        </authorList>
    </citation>
    <scope>NUCLEOTIDE SEQUENCE</scope>
    <source>
        <strain evidence="13">CGMCC 1.15478</strain>
    </source>
</reference>
<dbReference type="SUPFAM" id="SSF51905">
    <property type="entry name" value="FAD/NAD(P)-binding domain"/>
    <property type="match status" value="1"/>
</dbReference>
<keyword evidence="4" id="KW-0521">NADP</keyword>
<dbReference type="InterPro" id="IPR004099">
    <property type="entry name" value="Pyr_nucl-diS_OxRdtase_dimer"/>
</dbReference>
<dbReference type="InterPro" id="IPR036188">
    <property type="entry name" value="FAD/NAD-bd_sf"/>
</dbReference>
<dbReference type="RefSeq" id="WP_229675802.1">
    <property type="nucleotide sequence ID" value="NZ_BMJH01000001.1"/>
</dbReference>
<evidence type="ECO:0000256" key="9">
    <source>
        <dbReference type="PIRSR" id="PIRSR000350-4"/>
    </source>
</evidence>
<evidence type="ECO:0000313" key="14">
    <source>
        <dbReference type="Proteomes" id="UP000641514"/>
    </source>
</evidence>
<dbReference type="InterPro" id="IPR023753">
    <property type="entry name" value="FAD/NAD-binding_dom"/>
</dbReference>
<reference evidence="13" key="2">
    <citation type="submission" date="2020-09" db="EMBL/GenBank/DDBJ databases">
        <authorList>
            <person name="Sun Q."/>
            <person name="Zhou Y."/>
        </authorList>
    </citation>
    <scope>NUCLEOTIDE SEQUENCE</scope>
    <source>
        <strain evidence="13">CGMCC 1.15478</strain>
    </source>
</reference>
<keyword evidence="8" id="KW-0547">Nucleotide-binding</keyword>
<evidence type="ECO:0000256" key="5">
    <source>
        <dbReference type="ARBA" id="ARBA00023002"/>
    </source>
</evidence>
<dbReference type="AlphaFoldDB" id="A0A916XDK1"/>
<evidence type="ECO:0000256" key="8">
    <source>
        <dbReference type="PIRSR" id="PIRSR000350-3"/>
    </source>
</evidence>
<dbReference type="PRINTS" id="PR00411">
    <property type="entry name" value="PNDRDTASEI"/>
</dbReference>
<keyword evidence="8" id="KW-0520">NAD</keyword>
<dbReference type="PROSITE" id="PS00076">
    <property type="entry name" value="PYRIDINE_REDOX_1"/>
    <property type="match status" value="1"/>
</dbReference>
<keyword evidence="14" id="KW-1185">Reference proteome</keyword>
<feature type="domain" description="Pyridine nucleotide-disulphide oxidoreductase dimerisation" evidence="11">
    <location>
        <begin position="335"/>
        <end position="437"/>
    </location>
</feature>
<proteinExistence type="inferred from homology"/>